<keyword evidence="1" id="KW-0472">Membrane</keyword>
<gene>
    <name evidence="2" type="ORF">SCARUB_02275</name>
</gene>
<reference evidence="2 3" key="1">
    <citation type="submission" date="2016-07" db="EMBL/GenBank/DDBJ databases">
        <title>Draft genome of Scalindua rubra, obtained from a brine-seawater interface in the Red Sea, sheds light on salt adaptation in anammox bacteria.</title>
        <authorList>
            <person name="Speth D.R."/>
            <person name="Lagkouvardos I."/>
            <person name="Wang Y."/>
            <person name="Qian P.-Y."/>
            <person name="Dutilh B.E."/>
            <person name="Jetten M.S."/>
        </authorList>
    </citation>
    <scope>NUCLEOTIDE SEQUENCE [LARGE SCALE GENOMIC DNA]</scope>
    <source>
        <strain evidence="2">BSI-1</strain>
    </source>
</reference>
<evidence type="ECO:0000313" key="2">
    <source>
        <dbReference type="EMBL" id="ODS32623.1"/>
    </source>
</evidence>
<proteinExistence type="predicted"/>
<dbReference type="InterPro" id="IPR002523">
    <property type="entry name" value="MgTranspt_CorA/ZnTranspt_ZntB"/>
</dbReference>
<dbReference type="Pfam" id="PF01544">
    <property type="entry name" value="CorA"/>
    <property type="match status" value="1"/>
</dbReference>
<accession>A0A1E3XAJ4</accession>
<dbReference type="Gene3D" id="3.30.460.20">
    <property type="entry name" value="CorA soluble domain-like"/>
    <property type="match status" value="1"/>
</dbReference>
<sequence>MNLYVEFSPNEKVCQELASFPPDALSVPEKFYWLDIEKKDITEEDEILKILNIKNSSLENYSSDKPVPIYEETEDYMNLDMLSFRGDGAKLAPCKLKVVLGNNFFLTLHEEPLKIVDKLKQEYERNFLIAGKSPGFLIFLIFDFFIGNVLHIMFSLDKNMDEIEGEISGGRFSEEVLQDIFQIRRYILTIKKSVEPASNILI</sequence>
<evidence type="ECO:0000313" key="3">
    <source>
        <dbReference type="Proteomes" id="UP000094056"/>
    </source>
</evidence>
<dbReference type="SUPFAM" id="SSF143865">
    <property type="entry name" value="CorA soluble domain-like"/>
    <property type="match status" value="1"/>
</dbReference>
<dbReference type="GO" id="GO:0046873">
    <property type="term" value="F:metal ion transmembrane transporter activity"/>
    <property type="evidence" value="ECO:0007669"/>
    <property type="project" value="InterPro"/>
</dbReference>
<protein>
    <submittedName>
        <fullName evidence="2">CorA-like Mg2+ transporter protein</fullName>
    </submittedName>
</protein>
<dbReference type="Proteomes" id="UP000094056">
    <property type="component" value="Unassembled WGS sequence"/>
</dbReference>
<organism evidence="2 3">
    <name type="scientific">Candidatus Scalindua rubra</name>
    <dbReference type="NCBI Taxonomy" id="1872076"/>
    <lineage>
        <taxon>Bacteria</taxon>
        <taxon>Pseudomonadati</taxon>
        <taxon>Planctomycetota</taxon>
        <taxon>Candidatus Brocadiia</taxon>
        <taxon>Candidatus Brocadiales</taxon>
        <taxon>Candidatus Scalinduaceae</taxon>
        <taxon>Candidatus Scalindua</taxon>
    </lineage>
</organism>
<evidence type="ECO:0000256" key="1">
    <source>
        <dbReference type="SAM" id="Phobius"/>
    </source>
</evidence>
<feature type="transmembrane region" description="Helical" evidence="1">
    <location>
        <begin position="135"/>
        <end position="154"/>
    </location>
</feature>
<keyword evidence="1" id="KW-1133">Transmembrane helix</keyword>
<dbReference type="EMBL" id="MAYW01000055">
    <property type="protein sequence ID" value="ODS32623.1"/>
    <property type="molecule type" value="Genomic_DNA"/>
</dbReference>
<comment type="caution">
    <text evidence="2">The sequence shown here is derived from an EMBL/GenBank/DDBJ whole genome shotgun (WGS) entry which is preliminary data.</text>
</comment>
<dbReference type="InterPro" id="IPR045861">
    <property type="entry name" value="CorA_cytoplasmic_dom"/>
</dbReference>
<dbReference type="AlphaFoldDB" id="A0A1E3XAJ4"/>
<name>A0A1E3XAJ4_9BACT</name>
<dbReference type="GO" id="GO:0016020">
    <property type="term" value="C:membrane"/>
    <property type="evidence" value="ECO:0007669"/>
    <property type="project" value="InterPro"/>
</dbReference>
<keyword evidence="1" id="KW-0812">Transmembrane</keyword>